<dbReference type="Gene3D" id="3.40.50.2000">
    <property type="entry name" value="Glycogen Phosphorylase B"/>
    <property type="match status" value="2"/>
</dbReference>
<keyword evidence="2" id="KW-0808">Transferase</keyword>
<dbReference type="CDD" id="cd03801">
    <property type="entry name" value="GT4_PimA-like"/>
    <property type="match status" value="1"/>
</dbReference>
<dbReference type="Pfam" id="PF00534">
    <property type="entry name" value="Glycos_transf_1"/>
    <property type="match status" value="1"/>
</dbReference>
<protein>
    <submittedName>
        <fullName evidence="2">Glycosyltransferase involved in cell wall biosynthesis</fullName>
    </submittedName>
</protein>
<dbReference type="SUPFAM" id="SSF53756">
    <property type="entry name" value="UDP-Glycosyltransferase/glycogen phosphorylase"/>
    <property type="match status" value="1"/>
</dbReference>
<proteinExistence type="predicted"/>
<dbReference type="GO" id="GO:0016757">
    <property type="term" value="F:glycosyltransferase activity"/>
    <property type="evidence" value="ECO:0007669"/>
    <property type="project" value="InterPro"/>
</dbReference>
<organism evidence="2 3">
    <name type="scientific">Rhodovulum marinum</name>
    <dbReference type="NCBI Taxonomy" id="320662"/>
    <lineage>
        <taxon>Bacteria</taxon>
        <taxon>Pseudomonadati</taxon>
        <taxon>Pseudomonadota</taxon>
        <taxon>Alphaproteobacteria</taxon>
        <taxon>Rhodobacterales</taxon>
        <taxon>Paracoccaceae</taxon>
        <taxon>Rhodovulum</taxon>
    </lineage>
</organism>
<dbReference type="PANTHER" id="PTHR12526">
    <property type="entry name" value="GLYCOSYLTRANSFERASE"/>
    <property type="match status" value="1"/>
</dbReference>
<evidence type="ECO:0000259" key="1">
    <source>
        <dbReference type="Pfam" id="PF00534"/>
    </source>
</evidence>
<evidence type="ECO:0000313" key="3">
    <source>
        <dbReference type="Proteomes" id="UP000294835"/>
    </source>
</evidence>
<accession>A0A4R2PTW2</accession>
<comment type="caution">
    <text evidence="2">The sequence shown here is derived from an EMBL/GenBank/DDBJ whole genome shotgun (WGS) entry which is preliminary data.</text>
</comment>
<name>A0A4R2PTW2_9RHOB</name>
<dbReference type="AlphaFoldDB" id="A0A4R2PTW2"/>
<evidence type="ECO:0000313" key="2">
    <source>
        <dbReference type="EMBL" id="TCP39297.1"/>
    </source>
</evidence>
<dbReference type="Proteomes" id="UP000294835">
    <property type="component" value="Unassembled WGS sequence"/>
</dbReference>
<sequence length="416" mass="45965">MRVVVSHPTGNANLRAVLRGLHERDMLHTFCTTLAFSEPVLAKIPMPANIRDEFAARVFPEVPSASVVTHPLRESVRQIARRAGWKRLTRHETGLASYHQVYYALDLAVARRLPRLAREGAGSLYAYEDGAMMSFTAAEQLGLTCVYDLPSPHWRAVKDILEEERDRQPDWAGTMDGLIDSDQHRKRKDRELHLSDRILVASSFSRSALGRYLGMEDVVTVVPYGAPSPRTDRVIRRGPGQPIRIFFAGRLSQSKGFADLVAALGRLDIDWQATIAGGLPREVPDALSAFLKRDNVEYLGFVTPDRLFGAMTQAHVFVFPSLYEGFGMVLTEAMACGLPIIATPHTAAPDLITDGREGFIVPIRDPDAIADRITRLAENEDLRQAMAQAALDLAARSPWSRYEEAVAAAVGKAVAQ</sequence>
<keyword evidence="3" id="KW-1185">Reference proteome</keyword>
<dbReference type="InterPro" id="IPR001296">
    <property type="entry name" value="Glyco_trans_1"/>
</dbReference>
<dbReference type="OrthoDB" id="9790710at2"/>
<dbReference type="EMBL" id="SLXP01000013">
    <property type="protein sequence ID" value="TCP39297.1"/>
    <property type="molecule type" value="Genomic_DNA"/>
</dbReference>
<reference evidence="2 3" key="1">
    <citation type="submission" date="2019-03" db="EMBL/GenBank/DDBJ databases">
        <title>Genomic Encyclopedia of Type Strains, Phase IV (KMG-IV): sequencing the most valuable type-strain genomes for metagenomic binning, comparative biology and taxonomic classification.</title>
        <authorList>
            <person name="Goeker M."/>
        </authorList>
    </citation>
    <scope>NUCLEOTIDE SEQUENCE [LARGE SCALE GENOMIC DNA]</scope>
    <source>
        <strain evidence="2 3">DSM 18063</strain>
    </source>
</reference>
<gene>
    <name evidence="2" type="ORF">EV662_11374</name>
</gene>
<feature type="domain" description="Glycosyl transferase family 1" evidence="1">
    <location>
        <begin position="239"/>
        <end position="390"/>
    </location>
</feature>